<name>B6G115_PEPHT</name>
<reference evidence="1 2" key="1">
    <citation type="submission" date="2008-09" db="EMBL/GenBank/DDBJ databases">
        <authorList>
            <person name="Fulton L."/>
            <person name="Clifton S."/>
            <person name="Fulton B."/>
            <person name="Xu J."/>
            <person name="Minx P."/>
            <person name="Pepin K.H."/>
            <person name="Johnson M."/>
            <person name="Thiruvilangam P."/>
            <person name="Bhonagiri V."/>
            <person name="Nash W.E."/>
            <person name="Mardis E.R."/>
            <person name="Wilson R.K."/>
        </authorList>
    </citation>
    <scope>NUCLEOTIDE SEQUENCE [LARGE SCALE GENOMIC DNA]</scope>
    <source>
        <strain evidence="1 2">DSM 13275</strain>
    </source>
</reference>
<dbReference type="EMBL" id="ABWP01000070">
    <property type="protein sequence ID" value="EEA84590.1"/>
    <property type="molecule type" value="Genomic_DNA"/>
</dbReference>
<comment type="caution">
    <text evidence="1">The sequence shown here is derived from an EMBL/GenBank/DDBJ whole genome shotgun (WGS) entry which is preliminary data.</text>
</comment>
<dbReference type="NCBIfam" id="NF040730">
    <property type="entry name" value="CxCC_doxin"/>
    <property type="match status" value="1"/>
</dbReference>
<dbReference type="Proteomes" id="UP000003178">
    <property type="component" value="Unassembled WGS sequence"/>
</dbReference>
<accession>B6G115</accession>
<evidence type="ECO:0000313" key="2">
    <source>
        <dbReference type="Proteomes" id="UP000003178"/>
    </source>
</evidence>
<organism evidence="1 2">
    <name type="scientific">Peptacetobacter hiranonis (strain DSM 13275 / JCM 10541 / KCTC 15199 / TO-931)</name>
    <name type="common">Clostridium hiranonis</name>
    <dbReference type="NCBI Taxonomy" id="500633"/>
    <lineage>
        <taxon>Bacteria</taxon>
        <taxon>Bacillati</taxon>
        <taxon>Bacillota</taxon>
        <taxon>Clostridia</taxon>
        <taxon>Peptostreptococcales</taxon>
        <taxon>Peptostreptococcaceae</taxon>
        <taxon>Peptacetobacter</taxon>
    </lineage>
</organism>
<dbReference type="OrthoDB" id="5518971at2"/>
<gene>
    <name evidence="1" type="ORF">CLOHIR_01821</name>
</gene>
<dbReference type="AlphaFoldDB" id="B6G115"/>
<dbReference type="eggNOG" id="ENOG5033DAQ">
    <property type="taxonomic scope" value="Bacteria"/>
</dbReference>
<reference evidence="1 2" key="2">
    <citation type="submission" date="2008-10" db="EMBL/GenBank/DDBJ databases">
        <title>Draft genome sequence of Clostridium hiranonis (DSM 13275).</title>
        <authorList>
            <person name="Sudarsanam P."/>
            <person name="Ley R."/>
            <person name="Guruge J."/>
            <person name="Turnbaugh P.J."/>
            <person name="Mahowald M."/>
            <person name="Liep D."/>
            <person name="Gordon J."/>
        </authorList>
    </citation>
    <scope>NUCLEOTIDE SEQUENCE [LARGE SCALE GENOMIC DNA]</scope>
    <source>
        <strain evidence="1 2">DSM 13275</strain>
    </source>
</reference>
<proteinExistence type="predicted"/>
<evidence type="ECO:0000313" key="1">
    <source>
        <dbReference type="EMBL" id="EEA84590.1"/>
    </source>
</evidence>
<keyword evidence="2" id="KW-1185">Reference proteome</keyword>
<protein>
    <submittedName>
        <fullName evidence="1">Uncharacterized protein</fullName>
    </submittedName>
</protein>
<dbReference type="STRING" id="500633.CLOHIR_01821"/>
<dbReference type="HOGENOM" id="CLU_191308_0_0_9"/>
<sequence>MFVESMGEKYSDKIDVKLYRAGKDFSYIRKYGMITKGTLIINQKKKYDSLNKAKIEKAILDAIEENN</sequence>